<evidence type="ECO:0000313" key="4">
    <source>
        <dbReference type="Proteomes" id="UP000243073"/>
    </source>
</evidence>
<dbReference type="SUPFAM" id="SSF52788">
    <property type="entry name" value="Phosphotyrosine protein phosphatases I"/>
    <property type="match status" value="1"/>
</dbReference>
<dbReference type="Pfam" id="PF01451">
    <property type="entry name" value="LMWPc"/>
    <property type="match status" value="1"/>
</dbReference>
<evidence type="ECO:0000259" key="2">
    <source>
        <dbReference type="SMART" id="SM00226"/>
    </source>
</evidence>
<dbReference type="EMBL" id="MDKE01000024">
    <property type="protein sequence ID" value="OIN08958.1"/>
    <property type="molecule type" value="Genomic_DNA"/>
</dbReference>
<evidence type="ECO:0000313" key="3">
    <source>
        <dbReference type="EMBL" id="OIN08958.1"/>
    </source>
</evidence>
<dbReference type="SMART" id="SM00226">
    <property type="entry name" value="LMWPc"/>
    <property type="match status" value="1"/>
</dbReference>
<protein>
    <submittedName>
        <fullName evidence="3">ArsR family transcriptional regulator</fullName>
    </submittedName>
</protein>
<dbReference type="GO" id="GO:0046685">
    <property type="term" value="P:response to arsenic-containing substance"/>
    <property type="evidence" value="ECO:0007669"/>
    <property type="project" value="UniProtKB-KW"/>
</dbReference>
<reference evidence="3 4" key="1">
    <citation type="submission" date="2016-07" db="EMBL/GenBank/DDBJ databases">
        <title>Draft Genome Sequence of Oceanisphaera psychrotolerans, isolated from coastal sediment samples.</title>
        <authorList>
            <person name="Zhuo S."/>
            <person name="Ruan Z."/>
        </authorList>
    </citation>
    <scope>NUCLEOTIDE SEQUENCE [LARGE SCALE GENOMIC DNA]</scope>
    <source>
        <strain evidence="3 4">LAM-WHM-ZC</strain>
    </source>
</reference>
<name>A0A1J4QFY8_9GAMM</name>
<dbReference type="RefSeq" id="WP_071472972.1">
    <property type="nucleotide sequence ID" value="NZ_MDKE01000024.1"/>
</dbReference>
<accession>A0A1J4QFY8</accession>
<evidence type="ECO:0000256" key="1">
    <source>
        <dbReference type="ARBA" id="ARBA00022849"/>
    </source>
</evidence>
<proteinExistence type="predicted"/>
<gene>
    <name evidence="3" type="ORF">BFR47_14930</name>
</gene>
<comment type="caution">
    <text evidence="3">The sequence shown here is derived from an EMBL/GenBank/DDBJ whole genome shotgun (WGS) entry which is preliminary data.</text>
</comment>
<keyword evidence="4" id="KW-1185">Reference proteome</keyword>
<dbReference type="STRING" id="1414654.BFR47_14930"/>
<dbReference type="AlphaFoldDB" id="A0A1J4QFY8"/>
<feature type="domain" description="Phosphotyrosine protein phosphatase I" evidence="2">
    <location>
        <begin position="2"/>
        <end position="128"/>
    </location>
</feature>
<dbReference type="PANTHER" id="PTHR43428:SF1">
    <property type="entry name" value="ARSENATE REDUCTASE"/>
    <property type="match status" value="1"/>
</dbReference>
<dbReference type="InterPro" id="IPR023485">
    <property type="entry name" value="Ptyr_pPase"/>
</dbReference>
<dbReference type="InterPro" id="IPR036196">
    <property type="entry name" value="Ptyr_pPase_sf"/>
</dbReference>
<dbReference type="OrthoDB" id="9793058at2"/>
<dbReference type="Proteomes" id="UP000243073">
    <property type="component" value="Unassembled WGS sequence"/>
</dbReference>
<sequence length="137" mass="15109">MTSVLFVCHSNAVCSPIAEALLKHLAADRYQAISAGVQPTDIDPLALAALQQLGVSTEGLYGKGLDSVEERYFDIVISLCEQAEDVARAIPANQFMAWHFEDAQCCSRPQAAKVVHEIFERIKLLVLVQDRKGKPLW</sequence>
<keyword evidence="1" id="KW-0059">Arsenical resistance</keyword>
<organism evidence="3 4">
    <name type="scientific">Oceanisphaera psychrotolerans</name>
    <dbReference type="NCBI Taxonomy" id="1414654"/>
    <lineage>
        <taxon>Bacteria</taxon>
        <taxon>Pseudomonadati</taxon>
        <taxon>Pseudomonadota</taxon>
        <taxon>Gammaproteobacteria</taxon>
        <taxon>Aeromonadales</taxon>
        <taxon>Aeromonadaceae</taxon>
        <taxon>Oceanisphaera</taxon>
    </lineage>
</organism>
<dbReference type="PANTHER" id="PTHR43428">
    <property type="entry name" value="ARSENATE REDUCTASE"/>
    <property type="match status" value="1"/>
</dbReference>
<dbReference type="Gene3D" id="3.40.50.2300">
    <property type="match status" value="1"/>
</dbReference>